<dbReference type="InterPro" id="IPR047200">
    <property type="entry name" value="MFS_YcaD-like"/>
</dbReference>
<reference evidence="7 8" key="1">
    <citation type="submission" date="2018-08" db="EMBL/GenBank/DDBJ databases">
        <title>Wenzhouxiangella salilacus sp. nov., a novel bacterium isolated from a saline lake in Xinjiang Province, China.</title>
        <authorList>
            <person name="Han S."/>
        </authorList>
    </citation>
    <scope>NUCLEOTIDE SEQUENCE [LARGE SCALE GENOMIC DNA]</scope>
    <source>
        <strain evidence="7 8">XDB06</strain>
    </source>
</reference>
<dbReference type="PANTHER" id="PTHR23521">
    <property type="entry name" value="TRANSPORTER MFS SUPERFAMILY"/>
    <property type="match status" value="1"/>
</dbReference>
<evidence type="ECO:0000256" key="3">
    <source>
        <dbReference type="ARBA" id="ARBA00023136"/>
    </source>
</evidence>
<feature type="transmembrane region" description="Helical" evidence="5">
    <location>
        <begin position="96"/>
        <end position="118"/>
    </location>
</feature>
<comment type="caution">
    <text evidence="7">The sequence shown here is derived from an EMBL/GenBank/DDBJ whole genome shotgun (WGS) entry which is preliminary data.</text>
</comment>
<feature type="region of interest" description="Disordered" evidence="4">
    <location>
        <begin position="399"/>
        <end position="424"/>
    </location>
</feature>
<dbReference type="RefSeq" id="WP_116650183.1">
    <property type="nucleotide sequence ID" value="NZ_QUZK01000023.1"/>
</dbReference>
<evidence type="ECO:0000256" key="5">
    <source>
        <dbReference type="SAM" id="Phobius"/>
    </source>
</evidence>
<dbReference type="Pfam" id="PF07690">
    <property type="entry name" value="MFS_1"/>
    <property type="match status" value="2"/>
</dbReference>
<dbReference type="SUPFAM" id="SSF103473">
    <property type="entry name" value="MFS general substrate transporter"/>
    <property type="match status" value="1"/>
</dbReference>
<feature type="transmembrane region" description="Helical" evidence="5">
    <location>
        <begin position="198"/>
        <end position="220"/>
    </location>
</feature>
<evidence type="ECO:0000256" key="4">
    <source>
        <dbReference type="SAM" id="MobiDB-lite"/>
    </source>
</evidence>
<feature type="transmembrane region" description="Helical" evidence="5">
    <location>
        <begin position="72"/>
        <end position="90"/>
    </location>
</feature>
<protein>
    <submittedName>
        <fullName evidence="7">MFS transporter</fullName>
    </submittedName>
</protein>
<feature type="transmembrane region" description="Helical" evidence="5">
    <location>
        <begin position="289"/>
        <end position="307"/>
    </location>
</feature>
<dbReference type="CDD" id="cd17477">
    <property type="entry name" value="MFS_YcaD_like"/>
    <property type="match status" value="1"/>
</dbReference>
<accession>A0A3E1K9Z8</accession>
<feature type="transmembrane region" description="Helical" evidence="5">
    <location>
        <begin position="7"/>
        <end position="29"/>
    </location>
</feature>
<feature type="transmembrane region" description="Helical" evidence="5">
    <location>
        <begin position="130"/>
        <end position="151"/>
    </location>
</feature>
<feature type="transmembrane region" description="Helical" evidence="5">
    <location>
        <begin position="264"/>
        <end position="283"/>
    </location>
</feature>
<dbReference type="Gene3D" id="1.20.1250.20">
    <property type="entry name" value="MFS general substrate transporter like domains"/>
    <property type="match status" value="2"/>
</dbReference>
<evidence type="ECO:0000313" key="8">
    <source>
        <dbReference type="Proteomes" id="UP000260351"/>
    </source>
</evidence>
<name>A0A3E1K9Z8_9GAMM</name>
<keyword evidence="3 5" id="KW-0472">Membrane</keyword>
<evidence type="ECO:0000256" key="2">
    <source>
        <dbReference type="ARBA" id="ARBA00022989"/>
    </source>
</evidence>
<dbReference type="OrthoDB" id="9810614at2"/>
<evidence type="ECO:0000313" key="7">
    <source>
        <dbReference type="EMBL" id="RFF31104.1"/>
    </source>
</evidence>
<feature type="compositionally biased region" description="Acidic residues" evidence="4">
    <location>
        <begin position="403"/>
        <end position="412"/>
    </location>
</feature>
<feature type="domain" description="Major facilitator superfamily (MFS) profile" evidence="6">
    <location>
        <begin position="198"/>
        <end position="424"/>
    </location>
</feature>
<keyword evidence="2 5" id="KW-1133">Transmembrane helix</keyword>
<dbReference type="AlphaFoldDB" id="A0A3E1K9Z8"/>
<dbReference type="PANTHER" id="PTHR23521:SF3">
    <property type="entry name" value="MFS TRANSPORTER"/>
    <property type="match status" value="1"/>
</dbReference>
<dbReference type="InterPro" id="IPR011701">
    <property type="entry name" value="MFS"/>
</dbReference>
<gene>
    <name evidence="7" type="ORF">DZC52_05830</name>
</gene>
<evidence type="ECO:0000259" key="6">
    <source>
        <dbReference type="PROSITE" id="PS50850"/>
    </source>
</evidence>
<sequence>MRSIVSITTLLVGIALMLAGNGLIGTLLGVRGGLEGFSSTILGMVMAGYFSGFVAGTFIVPRMIRGTGHVRTFAALASICSVTVLLHGLYPNPLVWFVARAVAGVCIVGIYIVIESWLNEQTTNEQRGHIFSAYMTTTLIGLGIGQVLLLAGDINTLQLFALASVLMSIGLVPVALTRVKEPPIVEAHRLGLRKLYEASPLGVVGALFAGVGTGAFWGLAPVMAAGIGLNPSGISGFMSLSILGGAIVMWPIGLLSDRLDRRKVLAWVCLATGIAALGALWLITWDSRLILVAGLLYGATGFSMYSLSASHTNDHIASEHMLEATSSLQLLYGSGAIAGPLFAGFLMEWFGPTTLLAFMGVAALVPAGFARWRMWVRPPVPLDEQGDWVPQFATSPAALEMYPEAEEEDESDAVSTEQPADETR</sequence>
<keyword evidence="8" id="KW-1185">Reference proteome</keyword>
<dbReference type="InterPro" id="IPR020846">
    <property type="entry name" value="MFS_dom"/>
</dbReference>
<feature type="transmembrane region" description="Helical" evidence="5">
    <location>
        <begin position="157"/>
        <end position="177"/>
    </location>
</feature>
<dbReference type="PROSITE" id="PS50850">
    <property type="entry name" value="MFS"/>
    <property type="match status" value="1"/>
</dbReference>
<feature type="transmembrane region" description="Helical" evidence="5">
    <location>
        <begin position="328"/>
        <end position="347"/>
    </location>
</feature>
<dbReference type="GO" id="GO:0022857">
    <property type="term" value="F:transmembrane transporter activity"/>
    <property type="evidence" value="ECO:0007669"/>
    <property type="project" value="InterPro"/>
</dbReference>
<dbReference type="EMBL" id="QUZK01000023">
    <property type="protein sequence ID" value="RFF31104.1"/>
    <property type="molecule type" value="Genomic_DNA"/>
</dbReference>
<dbReference type="InterPro" id="IPR036259">
    <property type="entry name" value="MFS_trans_sf"/>
</dbReference>
<dbReference type="GO" id="GO:0005886">
    <property type="term" value="C:plasma membrane"/>
    <property type="evidence" value="ECO:0007669"/>
    <property type="project" value="TreeGrafter"/>
</dbReference>
<feature type="transmembrane region" description="Helical" evidence="5">
    <location>
        <begin position="41"/>
        <end position="60"/>
    </location>
</feature>
<feature type="transmembrane region" description="Helical" evidence="5">
    <location>
        <begin position="232"/>
        <end position="252"/>
    </location>
</feature>
<organism evidence="7 8">
    <name type="scientific">Wenzhouxiangella sediminis</name>
    <dbReference type="NCBI Taxonomy" id="1792836"/>
    <lineage>
        <taxon>Bacteria</taxon>
        <taxon>Pseudomonadati</taxon>
        <taxon>Pseudomonadota</taxon>
        <taxon>Gammaproteobacteria</taxon>
        <taxon>Chromatiales</taxon>
        <taxon>Wenzhouxiangellaceae</taxon>
        <taxon>Wenzhouxiangella</taxon>
    </lineage>
</organism>
<keyword evidence="1 5" id="KW-0812">Transmembrane</keyword>
<proteinExistence type="predicted"/>
<feature type="transmembrane region" description="Helical" evidence="5">
    <location>
        <begin position="353"/>
        <end position="372"/>
    </location>
</feature>
<evidence type="ECO:0000256" key="1">
    <source>
        <dbReference type="ARBA" id="ARBA00022692"/>
    </source>
</evidence>
<dbReference type="Proteomes" id="UP000260351">
    <property type="component" value="Unassembled WGS sequence"/>
</dbReference>